<evidence type="ECO:0000313" key="6">
    <source>
        <dbReference type="Proteomes" id="UP001457282"/>
    </source>
</evidence>
<feature type="binding site" evidence="4">
    <location>
        <position position="379"/>
    </location>
    <ligand>
        <name>S-adenosyl-L-methionine</name>
        <dbReference type="ChEBI" id="CHEBI:59789"/>
    </ligand>
</feature>
<dbReference type="Gene3D" id="3.40.50.150">
    <property type="entry name" value="Vaccinia Virus protein VP39"/>
    <property type="match status" value="2"/>
</dbReference>
<dbReference type="PANTHER" id="PTHR47548">
    <property type="entry name" value="BNAA06G32370D PROTEIN"/>
    <property type="match status" value="1"/>
</dbReference>
<evidence type="ECO:0000256" key="4">
    <source>
        <dbReference type="PROSITE-ProRule" id="PRU01024"/>
    </source>
</evidence>
<accession>A0AAW1WPF8</accession>
<organism evidence="5 6">
    <name type="scientific">Rubus argutus</name>
    <name type="common">Southern blackberry</name>
    <dbReference type="NCBI Taxonomy" id="59490"/>
    <lineage>
        <taxon>Eukaryota</taxon>
        <taxon>Viridiplantae</taxon>
        <taxon>Streptophyta</taxon>
        <taxon>Embryophyta</taxon>
        <taxon>Tracheophyta</taxon>
        <taxon>Spermatophyta</taxon>
        <taxon>Magnoliopsida</taxon>
        <taxon>eudicotyledons</taxon>
        <taxon>Gunneridae</taxon>
        <taxon>Pentapetalae</taxon>
        <taxon>rosids</taxon>
        <taxon>fabids</taxon>
        <taxon>Rosales</taxon>
        <taxon>Rosaceae</taxon>
        <taxon>Rosoideae</taxon>
        <taxon>Rosoideae incertae sedis</taxon>
        <taxon>Rubus</taxon>
    </lineage>
</organism>
<dbReference type="InterPro" id="IPR010280">
    <property type="entry name" value="U5_MeTrfase_fam"/>
</dbReference>
<feature type="binding site" evidence="4">
    <location>
        <position position="308"/>
    </location>
    <ligand>
        <name>S-adenosyl-L-methionine</name>
        <dbReference type="ChEBI" id="CHEBI:59789"/>
    </ligand>
</feature>
<dbReference type="Proteomes" id="UP001457282">
    <property type="component" value="Unassembled WGS sequence"/>
</dbReference>
<evidence type="ECO:0000256" key="2">
    <source>
        <dbReference type="ARBA" id="ARBA00022679"/>
    </source>
</evidence>
<dbReference type="GO" id="GO:0006396">
    <property type="term" value="P:RNA processing"/>
    <property type="evidence" value="ECO:0007669"/>
    <property type="project" value="InterPro"/>
</dbReference>
<dbReference type="PANTHER" id="PTHR47548:SF1">
    <property type="entry name" value="S-ADENOSYL-L-METHIONINE-DEPENDENT METHYLTRANSFERASES SUPERFAMILY PROTEIN"/>
    <property type="match status" value="1"/>
</dbReference>
<keyword evidence="6" id="KW-1185">Reference proteome</keyword>
<dbReference type="InterPro" id="IPR029063">
    <property type="entry name" value="SAM-dependent_MTases_sf"/>
</dbReference>
<dbReference type="PROSITE" id="PS51687">
    <property type="entry name" value="SAM_MT_RNA_M5U"/>
    <property type="match status" value="1"/>
</dbReference>
<evidence type="ECO:0000256" key="1">
    <source>
        <dbReference type="ARBA" id="ARBA00022603"/>
    </source>
</evidence>
<dbReference type="AlphaFoldDB" id="A0AAW1WPF8"/>
<dbReference type="SUPFAM" id="SSF53335">
    <property type="entry name" value="S-adenosyl-L-methionine-dependent methyltransferases"/>
    <property type="match status" value="1"/>
</dbReference>
<comment type="caution">
    <text evidence="5">The sequence shown here is derived from an EMBL/GenBank/DDBJ whole genome shotgun (WGS) entry which is preliminary data.</text>
</comment>
<dbReference type="EMBL" id="JBEDUW010000006">
    <property type="protein sequence ID" value="KAK9925499.1"/>
    <property type="molecule type" value="Genomic_DNA"/>
</dbReference>
<keyword evidence="3 4" id="KW-0949">S-adenosyl-L-methionine</keyword>
<evidence type="ECO:0000313" key="5">
    <source>
        <dbReference type="EMBL" id="KAK9925499.1"/>
    </source>
</evidence>
<dbReference type="InterPro" id="IPR053304">
    <property type="entry name" value="RNA_M5U_MTase"/>
</dbReference>
<evidence type="ECO:0000256" key="3">
    <source>
        <dbReference type="ARBA" id="ARBA00022691"/>
    </source>
</evidence>
<dbReference type="CDD" id="cd02440">
    <property type="entry name" value="AdoMet_MTases"/>
    <property type="match status" value="1"/>
</dbReference>
<feature type="active site" description="Nucleophile" evidence="4">
    <location>
        <position position="453"/>
    </location>
</feature>
<dbReference type="Gene3D" id="2.40.50.1070">
    <property type="match status" value="1"/>
</dbReference>
<protein>
    <recommendedName>
        <fullName evidence="7">Methyltransferase small domain-containing protein</fullName>
    </recommendedName>
</protein>
<comment type="similarity">
    <text evidence="4">Belongs to the class I-like SAM-binding methyltransferase superfamily. RNA M5U methyltransferase family.</text>
</comment>
<evidence type="ECO:0008006" key="7">
    <source>
        <dbReference type="Google" id="ProtNLM"/>
    </source>
</evidence>
<keyword evidence="2 4" id="KW-0808">Transferase</keyword>
<keyword evidence="1 4" id="KW-0489">Methyltransferase</keyword>
<reference evidence="5 6" key="1">
    <citation type="journal article" date="2023" name="G3 (Bethesda)">
        <title>A chromosome-length genome assembly and annotation of blackberry (Rubus argutus, cv. 'Hillquist').</title>
        <authorList>
            <person name="Bruna T."/>
            <person name="Aryal R."/>
            <person name="Dudchenko O."/>
            <person name="Sargent D.J."/>
            <person name="Mead D."/>
            <person name="Buti M."/>
            <person name="Cavallini A."/>
            <person name="Hytonen T."/>
            <person name="Andres J."/>
            <person name="Pham M."/>
            <person name="Weisz D."/>
            <person name="Mascagni F."/>
            <person name="Usai G."/>
            <person name="Natali L."/>
            <person name="Bassil N."/>
            <person name="Fernandez G.E."/>
            <person name="Lomsadze A."/>
            <person name="Armour M."/>
            <person name="Olukolu B."/>
            <person name="Poorten T."/>
            <person name="Britton C."/>
            <person name="Davik J."/>
            <person name="Ashrafi H."/>
            <person name="Aiden E.L."/>
            <person name="Borodovsky M."/>
            <person name="Worthington M."/>
        </authorList>
    </citation>
    <scope>NUCLEOTIDE SEQUENCE [LARGE SCALE GENOMIC DNA]</scope>
    <source>
        <strain evidence="5">PI 553951</strain>
    </source>
</reference>
<gene>
    <name evidence="5" type="ORF">M0R45_033821</name>
</gene>
<proteinExistence type="inferred from homology"/>
<dbReference type="GO" id="GO:0008173">
    <property type="term" value="F:RNA methyltransferase activity"/>
    <property type="evidence" value="ECO:0007669"/>
    <property type="project" value="InterPro"/>
</dbReference>
<sequence>MPLCFLSPPPPPLITCRVSQPSVRISPSPAPPPPSLSLSVSPISTAPPSLTCALHCPHFEACSGCTHEFNLHRPAIVDEATEFFKTLGLSDFTFDSCKLWGWRCRAKLAVRGSSENPLIGLYQEGTHNVADIPDCKAHHPNINAAVELLKKGITALRIEPYDEDEGTGDLRYVQMAVTTYSTSLPAAERYRSGKVQVSLVWNSRNETSPNSEKLLALANFIWRNGGPRNNIHLIHSVWANFQTSTNNIIFGNRWRHLLGERDFWEHVGGIDISLAPSSFGQANTRAFDTLLRKLQRYVPMGASVADLYAGAGVIGLSLAATRKCRSVRCIEINKESKLSFEKTVDRLPNLVDSSISWHHADTSKEPLSWIMGSDVLVVDPPRKGLDASLVDALRTISSIKDKAKFSSESSSSKDKDEKRPWMLRAREDSVQIGSKMTSEDSKSLPKTLIYISCGWESFKEDCEDLLSSKTWRLEKAHGFNFFPGTQSIEVLAIFKRGQGVSPKKKKSEKKKKKRL</sequence>
<feature type="binding site" evidence="4">
    <location>
        <position position="281"/>
    </location>
    <ligand>
        <name>S-adenosyl-L-methionine</name>
        <dbReference type="ChEBI" id="CHEBI:59789"/>
    </ligand>
</feature>
<name>A0AAW1WPF8_RUBAR</name>
<dbReference type="GO" id="GO:0032259">
    <property type="term" value="P:methylation"/>
    <property type="evidence" value="ECO:0007669"/>
    <property type="project" value="UniProtKB-KW"/>
</dbReference>
<feature type="binding site" evidence="4">
    <location>
        <position position="331"/>
    </location>
    <ligand>
        <name>S-adenosyl-L-methionine</name>
        <dbReference type="ChEBI" id="CHEBI:59789"/>
    </ligand>
</feature>